<comment type="caution">
    <text evidence="1">The sequence shown here is derived from an EMBL/GenBank/DDBJ whole genome shotgun (WGS) entry which is preliminary data.</text>
</comment>
<name>A0A1Q4HQ45_9MYCO</name>
<evidence type="ECO:0000313" key="1">
    <source>
        <dbReference type="EMBL" id="OJZ69952.1"/>
    </source>
</evidence>
<accession>A0A1Q4HQ45</accession>
<dbReference type="AlphaFoldDB" id="A0A1Q4HQ45"/>
<keyword evidence="2" id="KW-1185">Reference proteome</keyword>
<reference evidence="1 2" key="1">
    <citation type="submission" date="2016-11" db="EMBL/GenBank/DDBJ databases">
        <title>Genome sequences of unsequenced Mycobacteria.</title>
        <authorList>
            <person name="Greninger A.L."/>
            <person name="Fang F."/>
            <person name="Jerome K.R."/>
        </authorList>
    </citation>
    <scope>NUCLEOTIDE SEQUENCE [LARGE SCALE GENOMIC DNA]</scope>
    <source>
        <strain evidence="1 2">M11</strain>
    </source>
</reference>
<dbReference type="STRING" id="53378.BRW65_21725"/>
<protein>
    <submittedName>
        <fullName evidence="1">Uncharacterized protein</fullName>
    </submittedName>
</protein>
<dbReference type="Proteomes" id="UP000186438">
    <property type="component" value="Unassembled WGS sequence"/>
</dbReference>
<evidence type="ECO:0000313" key="2">
    <source>
        <dbReference type="Proteomes" id="UP000186438"/>
    </source>
</evidence>
<organism evidence="1 2">
    <name type="scientific">Mycobacterium paraffinicum</name>
    <dbReference type="NCBI Taxonomy" id="53378"/>
    <lineage>
        <taxon>Bacteria</taxon>
        <taxon>Bacillati</taxon>
        <taxon>Actinomycetota</taxon>
        <taxon>Actinomycetes</taxon>
        <taxon>Mycobacteriales</taxon>
        <taxon>Mycobacteriaceae</taxon>
        <taxon>Mycobacterium</taxon>
    </lineage>
</organism>
<gene>
    <name evidence="1" type="ORF">BRW65_21725</name>
</gene>
<proteinExistence type="predicted"/>
<sequence length="158" mass="16752">MRDDLHPAAREGYNCIMGAKMIAAVPVLAAATVAGRAHADPFFHFQSPSGDVTCVMAQFEGIAPRASCGVTDPAYVMPPRPQSCMGAFGDQVDIVQGSWPAMVCHTDTTRDTGLPTLQVGDTRSVASLTCKSEPAAVTCTDSSTGHFFRLSREAFNLK</sequence>
<dbReference type="EMBL" id="MPNT01000024">
    <property type="protein sequence ID" value="OJZ69952.1"/>
    <property type="molecule type" value="Genomic_DNA"/>
</dbReference>